<name>A0A5C6MDI8_9PLAN</name>
<keyword evidence="5" id="KW-0547">Nucleotide-binding</keyword>
<dbReference type="GO" id="GO:0016887">
    <property type="term" value="F:ATP hydrolysis activity"/>
    <property type="evidence" value="ECO:0007669"/>
    <property type="project" value="InterPro"/>
</dbReference>
<feature type="transmembrane region" description="Helical" evidence="10">
    <location>
        <begin position="167"/>
        <end position="189"/>
    </location>
</feature>
<dbReference type="SMART" id="SM00382">
    <property type="entry name" value="AAA"/>
    <property type="match status" value="1"/>
</dbReference>
<evidence type="ECO:0000313" key="14">
    <source>
        <dbReference type="Proteomes" id="UP000321083"/>
    </source>
</evidence>
<accession>A0A5C6MDI8</accession>
<dbReference type="AlphaFoldDB" id="A0A5C6MDI8"/>
<keyword evidence="2" id="KW-0813">Transport</keyword>
<proteinExistence type="predicted"/>
<keyword evidence="6" id="KW-0067">ATP-binding</keyword>
<dbReference type="InterPro" id="IPR003593">
    <property type="entry name" value="AAA+_ATPase"/>
</dbReference>
<feature type="transmembrane region" description="Helical" evidence="10">
    <location>
        <begin position="284"/>
        <end position="305"/>
    </location>
</feature>
<evidence type="ECO:0000256" key="2">
    <source>
        <dbReference type="ARBA" id="ARBA00022448"/>
    </source>
</evidence>
<gene>
    <name evidence="13" type="ORF">E3A20_02910</name>
</gene>
<dbReference type="InterPro" id="IPR036640">
    <property type="entry name" value="ABC1_TM_sf"/>
</dbReference>
<comment type="caution">
    <text evidence="13">The sequence shown here is derived from an EMBL/GenBank/DDBJ whole genome shotgun (WGS) entry which is preliminary data.</text>
</comment>
<reference evidence="13 14" key="1">
    <citation type="submission" date="2019-08" db="EMBL/GenBank/DDBJ databases">
        <title>100 year-old enigma solved: identification of Planctomyces bekefii, the type genus and species of the phylum Planctomycetes.</title>
        <authorList>
            <person name="Svetlana D.N."/>
            <person name="Overmann J."/>
        </authorList>
    </citation>
    <scope>NUCLEOTIDE SEQUENCE [LARGE SCALE GENOMIC DNA]</scope>
    <source>
        <strain evidence="13">Phe10_nw2017</strain>
    </source>
</reference>
<dbReference type="Gene3D" id="1.20.1560.10">
    <property type="entry name" value="ABC transporter type 1, transmembrane domain"/>
    <property type="match status" value="1"/>
</dbReference>
<evidence type="ECO:0000313" key="13">
    <source>
        <dbReference type="EMBL" id="TWW12215.1"/>
    </source>
</evidence>
<evidence type="ECO:0000256" key="3">
    <source>
        <dbReference type="ARBA" id="ARBA00022475"/>
    </source>
</evidence>
<feature type="domain" description="ABC transporter" evidence="11">
    <location>
        <begin position="375"/>
        <end position="609"/>
    </location>
</feature>
<protein>
    <submittedName>
        <fullName evidence="13">ABC transporter</fullName>
    </submittedName>
</protein>
<keyword evidence="8 10" id="KW-0472">Membrane</keyword>
<evidence type="ECO:0000259" key="11">
    <source>
        <dbReference type="PROSITE" id="PS50893"/>
    </source>
</evidence>
<dbReference type="InterPro" id="IPR039421">
    <property type="entry name" value="Type_1_exporter"/>
</dbReference>
<dbReference type="InterPro" id="IPR017871">
    <property type="entry name" value="ABC_transporter-like_CS"/>
</dbReference>
<dbReference type="FunFam" id="3.40.50.300:FF:000221">
    <property type="entry name" value="Multidrug ABC transporter ATP-binding protein"/>
    <property type="match status" value="1"/>
</dbReference>
<evidence type="ECO:0000256" key="9">
    <source>
        <dbReference type="SAM" id="MobiDB-lite"/>
    </source>
</evidence>
<evidence type="ECO:0000256" key="4">
    <source>
        <dbReference type="ARBA" id="ARBA00022692"/>
    </source>
</evidence>
<evidence type="ECO:0000256" key="5">
    <source>
        <dbReference type="ARBA" id="ARBA00022741"/>
    </source>
</evidence>
<dbReference type="GO" id="GO:0005886">
    <property type="term" value="C:plasma membrane"/>
    <property type="evidence" value="ECO:0007669"/>
    <property type="project" value="UniProtKB-SubCell"/>
</dbReference>
<dbReference type="InterPro" id="IPR011527">
    <property type="entry name" value="ABC1_TM_dom"/>
</dbReference>
<feature type="domain" description="ABC transmembrane type-1" evidence="12">
    <location>
        <begin position="39"/>
        <end position="341"/>
    </location>
</feature>
<organism evidence="13 14">
    <name type="scientific">Planctomyces bekefii</name>
    <dbReference type="NCBI Taxonomy" id="1653850"/>
    <lineage>
        <taxon>Bacteria</taxon>
        <taxon>Pseudomonadati</taxon>
        <taxon>Planctomycetota</taxon>
        <taxon>Planctomycetia</taxon>
        <taxon>Planctomycetales</taxon>
        <taxon>Planctomycetaceae</taxon>
        <taxon>Planctomyces</taxon>
    </lineage>
</organism>
<dbReference type="Proteomes" id="UP000321083">
    <property type="component" value="Unassembled WGS sequence"/>
</dbReference>
<dbReference type="EMBL" id="SRHE01000029">
    <property type="protein sequence ID" value="TWW12215.1"/>
    <property type="molecule type" value="Genomic_DNA"/>
</dbReference>
<feature type="region of interest" description="Disordered" evidence="9">
    <location>
        <begin position="612"/>
        <end position="648"/>
    </location>
</feature>
<evidence type="ECO:0000256" key="6">
    <source>
        <dbReference type="ARBA" id="ARBA00022840"/>
    </source>
</evidence>
<dbReference type="SUPFAM" id="SSF90123">
    <property type="entry name" value="ABC transporter transmembrane region"/>
    <property type="match status" value="1"/>
</dbReference>
<dbReference type="Pfam" id="PF00005">
    <property type="entry name" value="ABC_tran"/>
    <property type="match status" value="1"/>
</dbReference>
<dbReference type="PROSITE" id="PS00211">
    <property type="entry name" value="ABC_TRANSPORTER_1"/>
    <property type="match status" value="1"/>
</dbReference>
<feature type="transmembrane region" description="Helical" evidence="10">
    <location>
        <begin position="37"/>
        <end position="63"/>
    </location>
</feature>
<feature type="transmembrane region" description="Helical" evidence="10">
    <location>
        <begin position="93"/>
        <end position="115"/>
    </location>
</feature>
<dbReference type="PANTHER" id="PTHR43394">
    <property type="entry name" value="ATP-DEPENDENT PERMEASE MDL1, MITOCHONDRIAL"/>
    <property type="match status" value="1"/>
</dbReference>
<sequence>MSVAESGLMGQQKSERSYSTGHLLVRLLGLAFRYRRACVVVTVMHGVLVLLNLATLGLTGLGIDFLQSQALHGSAPRWPAGIAPPSGWSPLQVVLALSGAVLAGALASAGVKYAAAIASAALSQRVLLQLRTDIYARLQRLSFRFYDSGQSSSIINRAAGDANNVRAFLDGVLIRMLTVVLTLVLYFVYMLQVHVGLTLACLASTPLLWVGSVLFSRAVQPAYLRASELGDAMVRTLVENLQGMQVVKAFARTAEQAVKFQAANESIRSLKFSIFQRMSTFQPLMGLLTQLNMLILIGYGGRLVIQGELSLGSGLFVFAGLLQEFAAQVAHITGIVNSVQSSLASAGRVFEVLDEPEEIRESGTPVRVRGVRDSLEFRGVSFGYVPDQPVLEDISLKLRAGECVAITGPTGSGKSTLLMLLKRFYDPTGGEILLDGRPLPDLCLADVRAAAGLVFQDSFLFSSTIAENIAFGAPEADREAVERAARSASAHEFISRLPAGYDSPVGEHGANLSGGQRQRLALARALIMQPSVLLLDDATSAVDPETELEIRQAIERVMRGRTTILVSTRFSTLCQADRVVVLQSGRITADGTPEQLLERSTWFRRLAELQSGAADPAGADTGESGAPKTLSLTELRGSVSAGSRRRAA</sequence>
<evidence type="ECO:0000256" key="7">
    <source>
        <dbReference type="ARBA" id="ARBA00022989"/>
    </source>
</evidence>
<keyword evidence="4 10" id="KW-0812">Transmembrane</keyword>
<keyword evidence="3" id="KW-1003">Cell membrane</keyword>
<dbReference type="CDD" id="cd07346">
    <property type="entry name" value="ABC_6TM_exporters"/>
    <property type="match status" value="1"/>
</dbReference>
<dbReference type="GO" id="GO:0005524">
    <property type="term" value="F:ATP binding"/>
    <property type="evidence" value="ECO:0007669"/>
    <property type="project" value="UniProtKB-KW"/>
</dbReference>
<dbReference type="SUPFAM" id="SSF52540">
    <property type="entry name" value="P-loop containing nucleoside triphosphate hydrolases"/>
    <property type="match status" value="1"/>
</dbReference>
<evidence type="ECO:0000256" key="10">
    <source>
        <dbReference type="SAM" id="Phobius"/>
    </source>
</evidence>
<evidence type="ECO:0000256" key="1">
    <source>
        <dbReference type="ARBA" id="ARBA00004651"/>
    </source>
</evidence>
<feature type="transmembrane region" description="Helical" evidence="10">
    <location>
        <begin position="195"/>
        <end position="215"/>
    </location>
</feature>
<evidence type="ECO:0000259" key="12">
    <source>
        <dbReference type="PROSITE" id="PS50929"/>
    </source>
</evidence>
<keyword evidence="14" id="KW-1185">Reference proteome</keyword>
<dbReference type="PANTHER" id="PTHR43394:SF1">
    <property type="entry name" value="ATP-BINDING CASSETTE SUB-FAMILY B MEMBER 10, MITOCHONDRIAL"/>
    <property type="match status" value="1"/>
</dbReference>
<dbReference type="PROSITE" id="PS50893">
    <property type="entry name" value="ABC_TRANSPORTER_2"/>
    <property type="match status" value="1"/>
</dbReference>
<dbReference type="Gene3D" id="3.40.50.300">
    <property type="entry name" value="P-loop containing nucleotide triphosphate hydrolases"/>
    <property type="match status" value="1"/>
</dbReference>
<evidence type="ECO:0000256" key="8">
    <source>
        <dbReference type="ARBA" id="ARBA00023136"/>
    </source>
</evidence>
<reference evidence="13 14" key="2">
    <citation type="submission" date="2019-08" db="EMBL/GenBank/DDBJ databases">
        <authorList>
            <person name="Henke P."/>
        </authorList>
    </citation>
    <scope>NUCLEOTIDE SEQUENCE [LARGE SCALE GENOMIC DNA]</scope>
    <source>
        <strain evidence="13">Phe10_nw2017</strain>
    </source>
</reference>
<comment type="subcellular location">
    <subcellularLocation>
        <location evidence="1">Cell membrane</location>
        <topology evidence="1">Multi-pass membrane protein</topology>
    </subcellularLocation>
</comment>
<dbReference type="GO" id="GO:0015421">
    <property type="term" value="F:ABC-type oligopeptide transporter activity"/>
    <property type="evidence" value="ECO:0007669"/>
    <property type="project" value="TreeGrafter"/>
</dbReference>
<dbReference type="InterPro" id="IPR003439">
    <property type="entry name" value="ABC_transporter-like_ATP-bd"/>
</dbReference>
<dbReference type="InterPro" id="IPR027417">
    <property type="entry name" value="P-loop_NTPase"/>
</dbReference>
<dbReference type="PROSITE" id="PS50929">
    <property type="entry name" value="ABC_TM1F"/>
    <property type="match status" value="1"/>
</dbReference>
<keyword evidence="7 10" id="KW-1133">Transmembrane helix</keyword>
<dbReference type="Pfam" id="PF00664">
    <property type="entry name" value="ABC_membrane"/>
    <property type="match status" value="1"/>
</dbReference>